<name>A0A919XYI0_9BACL</name>
<dbReference type="InterPro" id="IPR033659">
    <property type="entry name" value="Ferrochelatase_N"/>
</dbReference>
<comment type="catalytic activity">
    <reaction evidence="9">
        <text>Fe-coproporphyrin III + 2 H(+) = coproporphyrin III + Fe(2+)</text>
        <dbReference type="Rhea" id="RHEA:49572"/>
        <dbReference type="ChEBI" id="CHEBI:15378"/>
        <dbReference type="ChEBI" id="CHEBI:29033"/>
        <dbReference type="ChEBI" id="CHEBI:68438"/>
        <dbReference type="ChEBI" id="CHEBI:131725"/>
        <dbReference type="EC" id="4.99.1.9"/>
    </reaction>
    <physiologicalReaction direction="right-to-left" evidence="9">
        <dbReference type="Rhea" id="RHEA:49574"/>
    </physiologicalReaction>
</comment>
<dbReference type="Pfam" id="PF00762">
    <property type="entry name" value="Ferrochelatase"/>
    <property type="match status" value="1"/>
</dbReference>
<dbReference type="PANTHER" id="PTHR11108:SF1">
    <property type="entry name" value="FERROCHELATASE, MITOCHONDRIAL"/>
    <property type="match status" value="1"/>
</dbReference>
<evidence type="ECO:0000256" key="11">
    <source>
        <dbReference type="RuleBase" id="RU004185"/>
    </source>
</evidence>
<dbReference type="GO" id="GO:0046872">
    <property type="term" value="F:metal ion binding"/>
    <property type="evidence" value="ECO:0007669"/>
    <property type="project" value="UniProtKB-KW"/>
</dbReference>
<organism evidence="12 13">
    <name type="scientific">Paenibacillus antibioticophila</name>
    <dbReference type="NCBI Taxonomy" id="1274374"/>
    <lineage>
        <taxon>Bacteria</taxon>
        <taxon>Bacillati</taxon>
        <taxon>Bacillota</taxon>
        <taxon>Bacilli</taxon>
        <taxon>Bacillales</taxon>
        <taxon>Paenibacillaceae</taxon>
        <taxon>Paenibacillus</taxon>
    </lineage>
</organism>
<comment type="similarity">
    <text evidence="2 10 11">Belongs to the ferrochelatase family.</text>
</comment>
<keyword evidence="5 10" id="KW-0408">Iron</keyword>
<dbReference type="PANTHER" id="PTHR11108">
    <property type="entry name" value="FERROCHELATASE"/>
    <property type="match status" value="1"/>
</dbReference>
<dbReference type="InterPro" id="IPR001015">
    <property type="entry name" value="Ferrochelatase"/>
</dbReference>
<evidence type="ECO:0000256" key="3">
    <source>
        <dbReference type="ARBA" id="ARBA00022490"/>
    </source>
</evidence>
<dbReference type="GO" id="GO:0006783">
    <property type="term" value="P:heme biosynthetic process"/>
    <property type="evidence" value="ECO:0007669"/>
    <property type="project" value="UniProtKB-UniRule"/>
</dbReference>
<evidence type="ECO:0000256" key="4">
    <source>
        <dbReference type="ARBA" id="ARBA00022723"/>
    </source>
</evidence>
<dbReference type="EC" id="4.99.1.9" evidence="10"/>
<proteinExistence type="inferred from homology"/>
<dbReference type="Gene3D" id="3.40.50.1400">
    <property type="match status" value="2"/>
</dbReference>
<evidence type="ECO:0000256" key="5">
    <source>
        <dbReference type="ARBA" id="ARBA00023004"/>
    </source>
</evidence>
<evidence type="ECO:0000313" key="12">
    <source>
        <dbReference type="EMBL" id="GIO40013.1"/>
    </source>
</evidence>
<evidence type="ECO:0000313" key="13">
    <source>
        <dbReference type="Proteomes" id="UP000681162"/>
    </source>
</evidence>
<dbReference type="NCBIfam" id="TIGR00109">
    <property type="entry name" value="hemH"/>
    <property type="match status" value="1"/>
</dbReference>
<comment type="subcellular location">
    <subcellularLocation>
        <location evidence="10">Cytoplasm</location>
    </subcellularLocation>
</comment>
<keyword evidence="3 10" id="KW-0963">Cytoplasm</keyword>
<dbReference type="InterPro" id="IPR033644">
    <property type="entry name" value="Ferrochelatase_C"/>
</dbReference>
<evidence type="ECO:0000256" key="8">
    <source>
        <dbReference type="ARBA" id="ARBA00023244"/>
    </source>
</evidence>
<dbReference type="GO" id="GO:0004325">
    <property type="term" value="F:ferrochelatase activity"/>
    <property type="evidence" value="ECO:0007669"/>
    <property type="project" value="UniProtKB-UniRule"/>
</dbReference>
<dbReference type="SUPFAM" id="SSF53800">
    <property type="entry name" value="Chelatase"/>
    <property type="match status" value="1"/>
</dbReference>
<evidence type="ECO:0000256" key="7">
    <source>
        <dbReference type="ARBA" id="ARBA00023239"/>
    </source>
</evidence>
<comment type="caution">
    <text evidence="12">The sequence shown here is derived from an EMBL/GenBank/DDBJ whole genome shotgun (WGS) entry which is preliminary data.</text>
</comment>
<keyword evidence="7 10" id="KW-0456">Lyase</keyword>
<gene>
    <name evidence="12" type="primary">hemH</name>
    <name evidence="10" type="synonym">cpfC</name>
    <name evidence="12" type="ORF">J41TS12_48740</name>
</gene>
<keyword evidence="6 10" id="KW-0350">Heme biosynthesis</keyword>
<dbReference type="Proteomes" id="UP000681162">
    <property type="component" value="Unassembled WGS sequence"/>
</dbReference>
<dbReference type="CDD" id="cd00419">
    <property type="entry name" value="Ferrochelatase_C"/>
    <property type="match status" value="1"/>
</dbReference>
<accession>A0A919XYI0</accession>
<evidence type="ECO:0000256" key="10">
    <source>
        <dbReference type="HAMAP-Rule" id="MF_00323"/>
    </source>
</evidence>
<evidence type="ECO:0000256" key="2">
    <source>
        <dbReference type="ARBA" id="ARBA00007718"/>
    </source>
</evidence>
<keyword evidence="4 10" id="KW-0479">Metal-binding</keyword>
<feature type="binding site" evidence="10">
    <location>
        <position position="288"/>
    </location>
    <ligand>
        <name>Fe(2+)</name>
        <dbReference type="ChEBI" id="CHEBI:29033"/>
    </ligand>
</feature>
<keyword evidence="8 10" id="KW-0627">Porphyrin biosynthesis</keyword>
<dbReference type="AlphaFoldDB" id="A0A919XYI0"/>
<evidence type="ECO:0000256" key="9">
    <source>
        <dbReference type="ARBA" id="ARBA00024536"/>
    </source>
</evidence>
<reference evidence="12 13" key="1">
    <citation type="submission" date="2021-03" db="EMBL/GenBank/DDBJ databases">
        <title>Antimicrobial resistance genes in bacteria isolated from Japanese honey, and their potential for conferring macrolide and lincosamide resistance in the American foulbrood pathogen Paenibacillus larvae.</title>
        <authorList>
            <person name="Okamoto M."/>
            <person name="Kumagai M."/>
            <person name="Kanamori H."/>
            <person name="Takamatsu D."/>
        </authorList>
    </citation>
    <scope>NUCLEOTIDE SEQUENCE [LARGE SCALE GENOMIC DNA]</scope>
    <source>
        <strain evidence="12 13">J41TS12</strain>
    </source>
</reference>
<feature type="binding site" evidence="10">
    <location>
        <position position="207"/>
    </location>
    <ligand>
        <name>Fe(2+)</name>
        <dbReference type="ChEBI" id="CHEBI:29033"/>
    </ligand>
</feature>
<dbReference type="EMBL" id="BORR01000031">
    <property type="protein sequence ID" value="GIO40013.1"/>
    <property type="molecule type" value="Genomic_DNA"/>
</dbReference>
<sequence>MKHARIGVILAQIGTPSAPEARAVRPYLRRFLSDRRIVDTHPLLWQPVLRGIILRTRPKKSASLYRQIWTEEGSPLWVYSLRQQTALQAKLGSDYQVELGLAYSDHSIEKAIASLEKSGIRRILIVPMFPQYSSTTTASVYDQTCFAALGRKSFGGKAAKRFIPALRFVEPYYDDPGYIDAMKAHLQRILHRQGQEGRPDYTVLTFHGIPKRYADTGDPYPQQCMETGRLLAEAMGWEDGKWQISFQSRFGPEEWVGPSTEETLKGLHDRGISSPMVFSPGLVTDCLETLHELNIEGREHFRASGGQAERFQYASCLNDQLEWLSFLAELVERNTGGWQTVHDLTPDEL</sequence>
<evidence type="ECO:0000256" key="6">
    <source>
        <dbReference type="ARBA" id="ARBA00023133"/>
    </source>
</evidence>
<dbReference type="HAMAP" id="MF_00323">
    <property type="entry name" value="Ferrochelatase"/>
    <property type="match status" value="1"/>
</dbReference>
<comment type="caution">
    <text evidence="10">Lacks conserved residue(s) required for the propagation of feature annotation.</text>
</comment>
<protein>
    <recommendedName>
        <fullName evidence="10">Coproporphyrin III ferrochelatase</fullName>
        <ecNumber evidence="10">4.99.1.9</ecNumber>
    </recommendedName>
</protein>
<comment type="function">
    <text evidence="10">Involved in coproporphyrin-dependent heme b biosynthesis. Catalyzes the insertion of ferrous iron into coproporphyrin III to form Fe-coproporphyrin III.</text>
</comment>
<comment type="pathway">
    <text evidence="1 10">Porphyrin-containing compound metabolism; protoheme biosynthesis.</text>
</comment>
<dbReference type="CDD" id="cd03411">
    <property type="entry name" value="Ferrochelatase_N"/>
    <property type="match status" value="1"/>
</dbReference>
<evidence type="ECO:0000256" key="1">
    <source>
        <dbReference type="ARBA" id="ARBA00004744"/>
    </source>
</evidence>
<dbReference type="GO" id="GO:0005737">
    <property type="term" value="C:cytoplasm"/>
    <property type="evidence" value="ECO:0007669"/>
    <property type="project" value="UniProtKB-SubCell"/>
</dbReference>
<dbReference type="FunFam" id="3.40.50.1400:FF:000002">
    <property type="entry name" value="Ferrochelatase"/>
    <property type="match status" value="1"/>
</dbReference>
<keyword evidence="13" id="KW-1185">Reference proteome</keyword>